<reference evidence="11 12" key="1">
    <citation type="journal article" date="2017" name="Nature">
        <title>The Apostasia genome and the evolution of orchids.</title>
        <authorList>
            <person name="Zhang G.Q."/>
            <person name="Liu K.W."/>
            <person name="Li Z."/>
            <person name="Lohaus R."/>
            <person name="Hsiao Y.Y."/>
            <person name="Niu S.C."/>
            <person name="Wang J.Y."/>
            <person name="Lin Y.C."/>
            <person name="Xu Q."/>
            <person name="Chen L.J."/>
            <person name="Yoshida K."/>
            <person name="Fujiwara S."/>
            <person name="Wang Z.W."/>
            <person name="Zhang Y.Q."/>
            <person name="Mitsuda N."/>
            <person name="Wang M."/>
            <person name="Liu G.H."/>
            <person name="Pecoraro L."/>
            <person name="Huang H.X."/>
            <person name="Xiao X.J."/>
            <person name="Lin M."/>
            <person name="Wu X.Y."/>
            <person name="Wu W.L."/>
            <person name="Chen Y.Y."/>
            <person name="Chang S.B."/>
            <person name="Sakamoto S."/>
            <person name="Ohme-Takagi M."/>
            <person name="Yagi M."/>
            <person name="Zeng S.J."/>
            <person name="Shen C.Y."/>
            <person name="Yeh C.M."/>
            <person name="Luo Y.B."/>
            <person name="Tsai W.C."/>
            <person name="Van de Peer Y."/>
            <person name="Liu Z.J."/>
        </authorList>
    </citation>
    <scope>NUCLEOTIDE SEQUENCE [LARGE SCALE GENOMIC DNA]</scope>
    <source>
        <strain evidence="12">cv. Shenzhen</strain>
        <tissue evidence="11">Stem</tissue>
    </source>
</reference>
<dbReference type="GO" id="GO:0005776">
    <property type="term" value="C:autophagosome"/>
    <property type="evidence" value="ECO:0007669"/>
    <property type="project" value="TreeGrafter"/>
</dbReference>
<dbReference type="AlphaFoldDB" id="A0A2H9ZWU4"/>
<protein>
    <recommendedName>
        <fullName evidence="3 10">Autophagy-related protein 9</fullName>
    </recommendedName>
</protein>
<evidence type="ECO:0000313" key="11">
    <source>
        <dbReference type="EMBL" id="PKA47781.1"/>
    </source>
</evidence>
<dbReference type="GO" id="GO:0034045">
    <property type="term" value="C:phagophore assembly site membrane"/>
    <property type="evidence" value="ECO:0007669"/>
    <property type="project" value="UniProtKB-SubCell"/>
</dbReference>
<evidence type="ECO:0000256" key="10">
    <source>
        <dbReference type="RuleBase" id="RU364027"/>
    </source>
</evidence>
<dbReference type="OrthoDB" id="2020634at2759"/>
<evidence type="ECO:0000256" key="7">
    <source>
        <dbReference type="ARBA" id="ARBA00023006"/>
    </source>
</evidence>
<dbReference type="EMBL" id="KZ453094">
    <property type="protein sequence ID" value="PKA47781.1"/>
    <property type="molecule type" value="Genomic_DNA"/>
</dbReference>
<evidence type="ECO:0000256" key="3">
    <source>
        <dbReference type="ARBA" id="ARBA00018074"/>
    </source>
</evidence>
<dbReference type="GO" id="GO:0061709">
    <property type="term" value="P:reticulophagy"/>
    <property type="evidence" value="ECO:0007669"/>
    <property type="project" value="TreeGrafter"/>
</dbReference>
<evidence type="ECO:0000313" key="12">
    <source>
        <dbReference type="Proteomes" id="UP000236161"/>
    </source>
</evidence>
<dbReference type="STRING" id="1088818.A0A2H9ZWU4"/>
<keyword evidence="4 10" id="KW-0813">Transport</keyword>
<evidence type="ECO:0000256" key="8">
    <source>
        <dbReference type="ARBA" id="ARBA00023055"/>
    </source>
</evidence>
<evidence type="ECO:0000256" key="5">
    <source>
        <dbReference type="ARBA" id="ARBA00022692"/>
    </source>
</evidence>
<name>A0A2H9ZWU4_9ASPA</name>
<sequence length="871" mass="100669">MMPGARKGLFDSIRLKWRLRNESSVEVHLLDNEPLEIELSAYRRLQGSDCESPSELLSGEDLKAETIADLDLFFERLYNYYREKGFLSIGIKWMVELLTVIFVLGFIWFFLLVVDWHALRNAKCGMEAVESGQKPCDLAKEAINEHPLVPFTFSKGIVVGSMLILAVYGLFNFLKFFAQFKNTLKIRHFYYHSLNVTDREIGTMPWPEILEKVVQMQKEQQLCVVKDLSAHDIIMRIMRKENYLIGMLNKGVLALPISWWVPGAGPPVSSKEIRSKNYLILPKTLEWTLNWCIFQSMFDSKFCIQRDFLTNPSLLRKRLVVVGIVMFLISPCLVIFMLVYLFLRHAEQFYNHPSTASSRRWSNLSRWTFREFNEVDHFFRHRVNNSVIHASNYLKQFPSPIISTISKFISFVSGGFAAILIIIAFVDESLLEGHIFGRNLFWYAAVLGTVTAISRAMVTDDLQVLDPEGTMAFVVQQTHYLPKRWRGRENSCTVRSEFETLFQYTGMMLLEEMASIFITPYLLIFVVPKRVDDILQFISDFTVDIEGVGHVCSLSVFDFERHGNRKYASPLDAPKKMRSSQGKMEKSFLSFQSAYPSWEPSSIGRKLLANLRNFREQQLRNEVQREFSPLWTRKINPNSRTQSELVHRVFHGFPCNINNLPLPNYNLTPDLRTLEWYYTSQPLDLPLSAERVAFDQTRESLQPHRQSLHEEVKEDGRVMELGFCDRQHSQFEASASIPFFRNNSLHQHASGGHTTNHWWARSSPWSVGTHASFPEPPPIFDRHVFRPPGDDSIERSFEEPDEIGGGGRNHRSLWRTTYMDESDTDEGLGLHFADEPKVERPHNHLPTSDIFGSPLANLPVRIIPRSNDPVE</sequence>
<gene>
    <name evidence="11" type="ORF">AXF42_Ash021111</name>
</gene>
<evidence type="ECO:0000256" key="1">
    <source>
        <dbReference type="ARBA" id="ARBA00004511"/>
    </source>
</evidence>
<accession>A0A2H9ZWU4</accession>
<feature type="transmembrane region" description="Helical" evidence="10">
    <location>
        <begin position="93"/>
        <end position="113"/>
    </location>
</feature>
<dbReference type="Pfam" id="PF04109">
    <property type="entry name" value="ATG9"/>
    <property type="match status" value="1"/>
</dbReference>
<feature type="transmembrane region" description="Helical" evidence="10">
    <location>
        <begin position="408"/>
        <end position="428"/>
    </location>
</feature>
<evidence type="ECO:0000256" key="4">
    <source>
        <dbReference type="ARBA" id="ARBA00022448"/>
    </source>
</evidence>
<keyword evidence="12" id="KW-1185">Reference proteome</keyword>
<keyword evidence="8 10" id="KW-0445">Lipid transport</keyword>
<feature type="transmembrane region" description="Helical" evidence="10">
    <location>
        <begin position="157"/>
        <end position="178"/>
    </location>
</feature>
<comment type="subcellular location">
    <subcellularLocation>
        <location evidence="1 10">Preautophagosomal structure membrane</location>
        <topology evidence="1 10">Multi-pass membrane protein</topology>
    </subcellularLocation>
</comment>
<dbReference type="PANTHER" id="PTHR13038">
    <property type="entry name" value="APG9 AUTOPHAGY 9"/>
    <property type="match status" value="1"/>
</dbReference>
<dbReference type="GO" id="GO:0000422">
    <property type="term" value="P:autophagy of mitochondrion"/>
    <property type="evidence" value="ECO:0007669"/>
    <property type="project" value="TreeGrafter"/>
</dbReference>
<dbReference type="GO" id="GO:0034727">
    <property type="term" value="P:piecemeal microautophagy of the nucleus"/>
    <property type="evidence" value="ECO:0007669"/>
    <property type="project" value="TreeGrafter"/>
</dbReference>
<evidence type="ECO:0000256" key="2">
    <source>
        <dbReference type="ARBA" id="ARBA00006185"/>
    </source>
</evidence>
<evidence type="ECO:0000256" key="9">
    <source>
        <dbReference type="ARBA" id="ARBA00023136"/>
    </source>
</evidence>
<dbReference type="PANTHER" id="PTHR13038:SF10">
    <property type="entry name" value="AUTOPHAGY-RELATED PROTEIN 9"/>
    <property type="match status" value="1"/>
</dbReference>
<proteinExistence type="inferred from homology"/>
<comment type="similarity">
    <text evidence="2 10">Belongs to the ATG9 family.</text>
</comment>
<keyword evidence="6 10" id="KW-1133">Transmembrane helix</keyword>
<dbReference type="GO" id="GO:0034497">
    <property type="term" value="P:protein localization to phagophore assembly site"/>
    <property type="evidence" value="ECO:0007669"/>
    <property type="project" value="TreeGrafter"/>
</dbReference>
<evidence type="ECO:0000256" key="6">
    <source>
        <dbReference type="ARBA" id="ARBA00022989"/>
    </source>
</evidence>
<keyword evidence="5 10" id="KW-0812">Transmembrane</keyword>
<comment type="function">
    <text evidence="10">Phospholipid scramblase involved in autophagy. Cycles between the preautophagosomal structure/phagophore assembly site (PAS) and the cytoplasmic vesicle pool and supplies membrane for the growing autophagosome. Lipid scramblase activity plays a key role in preautophagosomal structure/phagophore assembly by distributing the phospholipids that arrive through ATG2 from the cytoplasmic to the luminal leaflet of the bilayer, thereby driving autophagosomal membrane expansion.</text>
</comment>
<dbReference type="GO" id="GO:0006869">
    <property type="term" value="P:lipid transport"/>
    <property type="evidence" value="ECO:0007669"/>
    <property type="project" value="UniProtKB-KW"/>
</dbReference>
<feature type="transmembrane region" description="Helical" evidence="10">
    <location>
        <begin position="319"/>
        <end position="343"/>
    </location>
</feature>
<organism evidence="11 12">
    <name type="scientific">Apostasia shenzhenica</name>
    <dbReference type="NCBI Taxonomy" id="1088818"/>
    <lineage>
        <taxon>Eukaryota</taxon>
        <taxon>Viridiplantae</taxon>
        <taxon>Streptophyta</taxon>
        <taxon>Embryophyta</taxon>
        <taxon>Tracheophyta</taxon>
        <taxon>Spermatophyta</taxon>
        <taxon>Magnoliopsida</taxon>
        <taxon>Liliopsida</taxon>
        <taxon>Asparagales</taxon>
        <taxon>Orchidaceae</taxon>
        <taxon>Apostasioideae</taxon>
        <taxon>Apostasia</taxon>
    </lineage>
</organism>
<keyword evidence="7 10" id="KW-0072">Autophagy</keyword>
<dbReference type="InterPro" id="IPR007241">
    <property type="entry name" value="Autophagy-rel_prot_9"/>
</dbReference>
<keyword evidence="9 10" id="KW-0472">Membrane</keyword>
<dbReference type="Proteomes" id="UP000236161">
    <property type="component" value="Unassembled WGS sequence"/>
</dbReference>
<feature type="transmembrane region" description="Helical" evidence="10">
    <location>
        <begin position="440"/>
        <end position="458"/>
    </location>
</feature>